<dbReference type="RefSeq" id="WP_126603584.1">
    <property type="nucleotide sequence ID" value="NZ_LR134529.1"/>
</dbReference>
<reference evidence="1 2" key="1">
    <citation type="submission" date="2018-12" db="EMBL/GenBank/DDBJ databases">
        <authorList>
            <consortium name="Pathogen Informatics"/>
        </authorList>
    </citation>
    <scope>NUCLEOTIDE SEQUENCE [LARGE SCALE GENOMIC DNA]</scope>
    <source>
        <strain evidence="1 2">NCTC12905</strain>
    </source>
</reference>
<evidence type="ECO:0000313" key="2">
    <source>
        <dbReference type="Proteomes" id="UP000274201"/>
    </source>
</evidence>
<dbReference type="OrthoDB" id="7923897at2"/>
<gene>
    <name evidence="1" type="ORF">NCTC12905_01301</name>
</gene>
<protein>
    <submittedName>
        <fullName evidence="1">Uncharacterized protein</fullName>
    </submittedName>
</protein>
<organism evidence="1 2">
    <name type="scientific">Bartonella vinsonii</name>
    <name type="common">Rochalimaea vinsonii</name>
    <dbReference type="NCBI Taxonomy" id="33047"/>
    <lineage>
        <taxon>Bacteria</taxon>
        <taxon>Pseudomonadati</taxon>
        <taxon>Pseudomonadota</taxon>
        <taxon>Alphaproteobacteria</taxon>
        <taxon>Hyphomicrobiales</taxon>
        <taxon>Bartonellaceae</taxon>
        <taxon>Bartonella</taxon>
    </lineage>
</organism>
<proteinExistence type="predicted"/>
<dbReference type="AlphaFoldDB" id="A0A448V771"/>
<dbReference type="Proteomes" id="UP000274201">
    <property type="component" value="Chromosome"/>
</dbReference>
<sequence length="124" mass="14144">MGFCWHRVVFSLFIFFIFVASLFASRNIAVHKFLFGRSFFSQQVDVTEEMLLERLAVLFPDIIMQLSKLNPEQQKQLIEEFRRDVVSAASANGQSSEQARKLGETVVVVLSKAILHPSIADAYF</sequence>
<evidence type="ECO:0000313" key="1">
    <source>
        <dbReference type="EMBL" id="VEJ45635.1"/>
    </source>
</evidence>
<accession>A0A448V771</accession>
<name>A0A448V771_BARVI</name>
<dbReference type="EMBL" id="LR134529">
    <property type="protein sequence ID" value="VEJ45635.1"/>
    <property type="molecule type" value="Genomic_DNA"/>
</dbReference>